<gene>
    <name evidence="1" type="ORF">TIFTF001_055522</name>
    <name evidence="2" type="ORF">TIFTF001_055523</name>
</gene>
<reference evidence="1" key="1">
    <citation type="submission" date="2023-07" db="EMBL/GenBank/DDBJ databases">
        <title>draft genome sequence of fig (Ficus carica).</title>
        <authorList>
            <person name="Takahashi T."/>
            <person name="Nishimura K."/>
        </authorList>
    </citation>
    <scope>NUCLEOTIDE SEQUENCE</scope>
</reference>
<proteinExistence type="predicted"/>
<evidence type="ECO:0000313" key="3">
    <source>
        <dbReference type="Proteomes" id="UP001187192"/>
    </source>
</evidence>
<name>A0AA88JGG2_FICCA</name>
<evidence type="ECO:0000313" key="1">
    <source>
        <dbReference type="EMBL" id="GMN71332.1"/>
    </source>
</evidence>
<dbReference type="Proteomes" id="UP001187192">
    <property type="component" value="Unassembled WGS sequence"/>
</dbReference>
<protein>
    <submittedName>
        <fullName evidence="1">Uncharacterized protein</fullName>
    </submittedName>
</protein>
<comment type="caution">
    <text evidence="1">The sequence shown here is derived from an EMBL/GenBank/DDBJ whole genome shotgun (WGS) entry which is preliminary data.</text>
</comment>
<accession>A0AA88JGG2</accession>
<organism evidence="1 3">
    <name type="scientific">Ficus carica</name>
    <name type="common">Common fig</name>
    <dbReference type="NCBI Taxonomy" id="3494"/>
    <lineage>
        <taxon>Eukaryota</taxon>
        <taxon>Viridiplantae</taxon>
        <taxon>Streptophyta</taxon>
        <taxon>Embryophyta</taxon>
        <taxon>Tracheophyta</taxon>
        <taxon>Spermatophyta</taxon>
        <taxon>Magnoliopsida</taxon>
        <taxon>eudicotyledons</taxon>
        <taxon>Gunneridae</taxon>
        <taxon>Pentapetalae</taxon>
        <taxon>rosids</taxon>
        <taxon>fabids</taxon>
        <taxon>Rosales</taxon>
        <taxon>Moraceae</taxon>
        <taxon>Ficeae</taxon>
        <taxon>Ficus</taxon>
    </lineage>
</organism>
<dbReference type="EMBL" id="BTGU01017759">
    <property type="protein sequence ID" value="GMN71332.1"/>
    <property type="molecule type" value="Genomic_DNA"/>
</dbReference>
<sequence length="40" mass="4668">MHLVLDFVSHDQDSGRTGARRFLFEPMWRTGEGYKDVILS</sequence>
<evidence type="ECO:0000313" key="2">
    <source>
        <dbReference type="EMBL" id="GMN71343.1"/>
    </source>
</evidence>
<keyword evidence="3" id="KW-1185">Reference proteome</keyword>
<dbReference type="EMBL" id="BTGU01017761">
    <property type="protein sequence ID" value="GMN71343.1"/>
    <property type="molecule type" value="Genomic_DNA"/>
</dbReference>
<dbReference type="AlphaFoldDB" id="A0AA88JGG2"/>